<feature type="region of interest" description="Disordered" evidence="1">
    <location>
        <begin position="157"/>
        <end position="186"/>
    </location>
</feature>
<gene>
    <name evidence="3" type="ORF">PPACK8108_LOCUS12563</name>
</gene>
<feature type="region of interest" description="Disordered" evidence="1">
    <location>
        <begin position="449"/>
        <end position="468"/>
    </location>
</feature>
<protein>
    <submittedName>
        <fullName evidence="3">Expressed protein</fullName>
    </submittedName>
</protein>
<dbReference type="GO" id="GO:0051087">
    <property type="term" value="F:protein-folding chaperone binding"/>
    <property type="evidence" value="ECO:0007669"/>
    <property type="project" value="TreeGrafter"/>
</dbReference>
<dbReference type="AlphaFoldDB" id="A0AAV0B1W6"/>
<dbReference type="PRINTS" id="PR00625">
    <property type="entry name" value="JDOMAIN"/>
</dbReference>
<dbReference type="SMART" id="SM00271">
    <property type="entry name" value="DnaJ"/>
    <property type="match status" value="1"/>
</dbReference>
<organism evidence="3 4">
    <name type="scientific">Phakopsora pachyrhizi</name>
    <name type="common">Asian soybean rust disease fungus</name>
    <dbReference type="NCBI Taxonomy" id="170000"/>
    <lineage>
        <taxon>Eukaryota</taxon>
        <taxon>Fungi</taxon>
        <taxon>Dikarya</taxon>
        <taxon>Basidiomycota</taxon>
        <taxon>Pucciniomycotina</taxon>
        <taxon>Pucciniomycetes</taxon>
        <taxon>Pucciniales</taxon>
        <taxon>Phakopsoraceae</taxon>
        <taxon>Phakopsora</taxon>
    </lineage>
</organism>
<dbReference type="CDD" id="cd06257">
    <property type="entry name" value="DnaJ"/>
    <property type="match status" value="1"/>
</dbReference>
<comment type="caution">
    <text evidence="3">The sequence shown here is derived from an EMBL/GenBank/DDBJ whole genome shotgun (WGS) entry which is preliminary data.</text>
</comment>
<dbReference type="GO" id="GO:0044183">
    <property type="term" value="F:protein folding chaperone"/>
    <property type="evidence" value="ECO:0007669"/>
    <property type="project" value="TreeGrafter"/>
</dbReference>
<evidence type="ECO:0000313" key="3">
    <source>
        <dbReference type="EMBL" id="CAH7677411.1"/>
    </source>
</evidence>
<dbReference type="Pfam" id="PF00226">
    <property type="entry name" value="DnaJ"/>
    <property type="match status" value="1"/>
</dbReference>
<proteinExistence type="predicted"/>
<dbReference type="GO" id="GO:0051082">
    <property type="term" value="F:unfolded protein binding"/>
    <property type="evidence" value="ECO:0007669"/>
    <property type="project" value="TreeGrafter"/>
</dbReference>
<dbReference type="EMBL" id="CALTRL010003031">
    <property type="protein sequence ID" value="CAH7677411.1"/>
    <property type="molecule type" value="Genomic_DNA"/>
</dbReference>
<feature type="domain" description="J" evidence="2">
    <location>
        <begin position="3"/>
        <end position="79"/>
    </location>
</feature>
<feature type="compositionally biased region" description="Low complexity" evidence="1">
    <location>
        <begin position="158"/>
        <end position="183"/>
    </location>
</feature>
<keyword evidence="4" id="KW-1185">Reference proteome</keyword>
<accession>A0AAV0B1W6</accession>
<dbReference type="GO" id="GO:0005737">
    <property type="term" value="C:cytoplasm"/>
    <property type="evidence" value="ECO:0007669"/>
    <property type="project" value="TreeGrafter"/>
</dbReference>
<dbReference type="PANTHER" id="PTHR43948:SF10">
    <property type="entry name" value="MRJ, ISOFORM E"/>
    <property type="match status" value="1"/>
</dbReference>
<dbReference type="Gene3D" id="1.10.287.110">
    <property type="entry name" value="DnaJ domain"/>
    <property type="match status" value="1"/>
</dbReference>
<feature type="region of interest" description="Disordered" evidence="1">
    <location>
        <begin position="203"/>
        <end position="237"/>
    </location>
</feature>
<reference evidence="3" key="1">
    <citation type="submission" date="2022-06" db="EMBL/GenBank/DDBJ databases">
        <authorList>
            <consortium name="SYNGENTA / RWTH Aachen University"/>
        </authorList>
    </citation>
    <scope>NUCLEOTIDE SEQUENCE</scope>
</reference>
<dbReference type="SUPFAM" id="SSF46565">
    <property type="entry name" value="Chaperone J-domain"/>
    <property type="match status" value="1"/>
</dbReference>
<evidence type="ECO:0000313" key="4">
    <source>
        <dbReference type="Proteomes" id="UP001153365"/>
    </source>
</evidence>
<dbReference type="PROSITE" id="PS50076">
    <property type="entry name" value="DNAJ_2"/>
    <property type="match status" value="1"/>
</dbReference>
<dbReference type="Proteomes" id="UP001153365">
    <property type="component" value="Unassembled WGS sequence"/>
</dbReference>
<evidence type="ECO:0000259" key="2">
    <source>
        <dbReference type="PROSITE" id="PS50076"/>
    </source>
</evidence>
<feature type="compositionally biased region" description="Low complexity" evidence="1">
    <location>
        <begin position="458"/>
        <end position="468"/>
    </location>
</feature>
<feature type="compositionally biased region" description="Polar residues" evidence="1">
    <location>
        <begin position="211"/>
        <end position="222"/>
    </location>
</feature>
<name>A0AAV0B1W6_PHAPC</name>
<dbReference type="InterPro" id="IPR036869">
    <property type="entry name" value="J_dom_sf"/>
</dbReference>
<dbReference type="InterPro" id="IPR001623">
    <property type="entry name" value="DnaJ_domain"/>
</dbReference>
<evidence type="ECO:0000256" key="1">
    <source>
        <dbReference type="SAM" id="MobiDB-lite"/>
    </source>
</evidence>
<dbReference type="PANTHER" id="PTHR43948">
    <property type="entry name" value="DNAJ HOMOLOG SUBFAMILY B"/>
    <property type="match status" value="1"/>
</dbReference>
<sequence length="468" mass="53052">MIDYYQVLGVPLDASQALLRRAYLDQASNYHPFKKDNSQNSFDNFRKDSGINQTRFKLIAQAYTILGNDYWRRIYDSIALPKNSEENFNQSKTLYREDHHSRQNRESSSLPSEIACELVDLDPIKIFNRACAQQDEDRRQGRLDSSLISEFSRNKIFSPSSSSSSSSISSVSSSSRPSAISSSTNNSHGALVSKLKVPHSQLLPKDGLCNKTESNSGSSSDQRFNKPKSRKVSFSDQTIASDEIRMAREAVKAIKAEQSRNSALKVKQLEHIVPLENQTDTATILISENISRSRAHSMTDQISKLSLMERPEGDDVGEYQPLVQTSQNSERRRGAIMKNLASNRTTNPYNDNLDLHYQSAVYDTQARTSRELVDLDEQEHMKVNHTRNSEEIRMMNQIKTRPSVNRYRSGSSPTLPIRNDQKYALLLPNSSKSPEISARLSLKSFENFQTLQSDKPSDPSFSKDQQQY</sequence>